<dbReference type="Pfam" id="PF00905">
    <property type="entry name" value="Transpeptidase"/>
    <property type="match status" value="1"/>
</dbReference>
<protein>
    <recommendedName>
        <fullName evidence="9">Peptidoglycan glycosyltransferase</fullName>
    </recommendedName>
</protein>
<reference evidence="7 8" key="1">
    <citation type="journal article" date="2019" name="Int. J. Syst. Evol. Microbiol.">
        <title>The Global Catalogue of Microorganisms (GCM) 10K type strain sequencing project: providing services to taxonomists for standard genome sequencing and annotation.</title>
        <authorList>
            <consortium name="The Broad Institute Genomics Platform"/>
            <consortium name="The Broad Institute Genome Sequencing Center for Infectious Disease"/>
            <person name="Wu L."/>
            <person name="Ma J."/>
        </authorList>
    </citation>
    <scope>NUCLEOTIDE SEQUENCE [LARGE SCALE GENOMIC DNA]</scope>
    <source>
        <strain evidence="7 8">JCM 15933</strain>
    </source>
</reference>
<feature type="compositionally biased region" description="Basic and acidic residues" evidence="4">
    <location>
        <begin position="1"/>
        <end position="30"/>
    </location>
</feature>
<name>A0ABN2ANH0_9ACTN</name>
<dbReference type="Gene3D" id="3.90.1310.10">
    <property type="entry name" value="Penicillin-binding protein 2a (Domain 2)"/>
    <property type="match status" value="1"/>
</dbReference>
<accession>A0ABN2ANH0</accession>
<evidence type="ECO:0000256" key="4">
    <source>
        <dbReference type="SAM" id="MobiDB-lite"/>
    </source>
</evidence>
<dbReference type="Gene3D" id="3.40.710.10">
    <property type="entry name" value="DD-peptidase/beta-lactamase superfamily"/>
    <property type="match status" value="1"/>
</dbReference>
<comment type="caution">
    <text evidence="7">The sequence shown here is derived from an EMBL/GenBank/DDBJ whole genome shotgun (WGS) entry which is preliminary data.</text>
</comment>
<dbReference type="InterPro" id="IPR001460">
    <property type="entry name" value="PCN-bd_Tpept"/>
</dbReference>
<evidence type="ECO:0000256" key="1">
    <source>
        <dbReference type="ARBA" id="ARBA00004370"/>
    </source>
</evidence>
<evidence type="ECO:0000313" key="8">
    <source>
        <dbReference type="Proteomes" id="UP001501470"/>
    </source>
</evidence>
<gene>
    <name evidence="7" type="ORF">GCM10009827_044500</name>
</gene>
<dbReference type="InterPro" id="IPR005311">
    <property type="entry name" value="PBP_dimer"/>
</dbReference>
<dbReference type="InterPro" id="IPR012338">
    <property type="entry name" value="Beta-lactam/transpept-like"/>
</dbReference>
<evidence type="ECO:0000256" key="2">
    <source>
        <dbReference type="ARBA" id="ARBA00007171"/>
    </source>
</evidence>
<feature type="domain" description="Penicillin-binding protein transpeptidase" evidence="5">
    <location>
        <begin position="553"/>
        <end position="858"/>
    </location>
</feature>
<evidence type="ECO:0000259" key="5">
    <source>
        <dbReference type="Pfam" id="PF00905"/>
    </source>
</evidence>
<feature type="domain" description="Penicillin-binding protein dimerisation" evidence="6">
    <location>
        <begin position="350"/>
        <end position="501"/>
    </location>
</feature>
<dbReference type="InterPro" id="IPR036138">
    <property type="entry name" value="PBP_dimer_sf"/>
</dbReference>
<evidence type="ECO:0000313" key="7">
    <source>
        <dbReference type="EMBL" id="GAA1523196.1"/>
    </source>
</evidence>
<dbReference type="Proteomes" id="UP001501470">
    <property type="component" value="Unassembled WGS sequence"/>
</dbReference>
<proteinExistence type="inferred from homology"/>
<feature type="compositionally biased region" description="Basic residues" evidence="4">
    <location>
        <begin position="275"/>
        <end position="287"/>
    </location>
</feature>
<dbReference type="Pfam" id="PF03717">
    <property type="entry name" value="PBP_dimer"/>
    <property type="match status" value="1"/>
</dbReference>
<keyword evidence="3" id="KW-0472">Membrane</keyword>
<dbReference type="SUPFAM" id="SSF56601">
    <property type="entry name" value="beta-lactamase/transpeptidase-like"/>
    <property type="match status" value="1"/>
</dbReference>
<dbReference type="SUPFAM" id="SSF56519">
    <property type="entry name" value="Penicillin binding protein dimerisation domain"/>
    <property type="match status" value="1"/>
</dbReference>
<dbReference type="EMBL" id="BAAAQD010000008">
    <property type="protein sequence ID" value="GAA1523196.1"/>
    <property type="molecule type" value="Genomic_DNA"/>
</dbReference>
<feature type="compositionally biased region" description="Basic and acidic residues" evidence="4">
    <location>
        <begin position="208"/>
        <end position="244"/>
    </location>
</feature>
<evidence type="ECO:0000256" key="3">
    <source>
        <dbReference type="ARBA" id="ARBA00023136"/>
    </source>
</evidence>
<keyword evidence="8" id="KW-1185">Reference proteome</keyword>
<feature type="compositionally biased region" description="Basic and acidic residues" evidence="4">
    <location>
        <begin position="177"/>
        <end position="201"/>
    </location>
</feature>
<feature type="compositionally biased region" description="Basic and acidic residues" evidence="4">
    <location>
        <begin position="132"/>
        <end position="153"/>
    </location>
</feature>
<feature type="compositionally biased region" description="Low complexity" evidence="4">
    <location>
        <begin position="262"/>
        <end position="274"/>
    </location>
</feature>
<dbReference type="PANTHER" id="PTHR30627">
    <property type="entry name" value="PEPTIDOGLYCAN D,D-TRANSPEPTIDASE"/>
    <property type="match status" value="1"/>
</dbReference>
<dbReference type="PANTHER" id="PTHR30627:SF1">
    <property type="entry name" value="PEPTIDOGLYCAN D,D-TRANSPEPTIDASE FTSI"/>
    <property type="match status" value="1"/>
</dbReference>
<dbReference type="InterPro" id="IPR050515">
    <property type="entry name" value="Beta-lactam/transpept"/>
</dbReference>
<evidence type="ECO:0008006" key="9">
    <source>
        <dbReference type="Google" id="ProtNLM"/>
    </source>
</evidence>
<sequence>MAGDTPDRRSSTERRGGAGREAGRGSDAGRQRTGGRAGAGGAGAAARSRAGDTSANPRANPRANPGTDSGAEPPVRGTMSEARRYTPRGRSVRDASVEHGGTGRGDPFRPALEVLQGGRADTGRRAAGRAADSPRDPDTAADQHPRRSTDPRRTTNPRGTTDPRRTANPRGTAEPRGTTDPRRTTDRRGAADARRTADPRRTAGPRAADQRAARIGIDREQPGPRSLDRDGHTAPDERATDPRARTGLPRTAQARSGALPLKRTGAARTPARRTTPVRKPRKQSRVRVPRLPRTNRAPKLAEPRRRLRLATVLALLMFAAIAIRLVQLQLTDASAYAAQGLKARLVHDVLPASRGAILDRNGKIIVHSVETRYVAADPQVIKDPEKAADDLFAILADYGVLRSDLVRKLTPHKGADGKTDIRYEYVAHQISIEDSERIAKLSFAGALEIGRDERRHVPGYDFASNVVGYTSRSDLSGQLGIEKAYDAQLRGIDGMHTYERGQGELNKPLPQGVQELKPARPGSSVELTIDSDLQFLVQKSLGDRMAALGASFGTAIVLDNRTMEVMAMASYPSFAANDPGKSDPEDLKDQCTATVFDPGSIHKAIVMGAALQEGLITPSSTITVNSKVKKGDTTYTDHPPQKDGTPMTIPGILALSSNVGTIAVADMLGKDKLYEYQRKFGLGQRTGVGLPNESPGQLLPPGEWTGSSPGSIPIGNGVATTAIQMAAVYGAIANDGLWVQPTLVRKIIAPDGTETRPPAQATRRVLDPVYAQQLRTMLEGVTTLDDATGHQAAIPGYRIAGKTGTSKLPKDGGYAPGDVVSFIGMAPAEAPRYVVAVTAHVPGGAGGSVAAPLFKDMMAVTLSSFGVAPTGTEPPKLTIYP</sequence>
<dbReference type="Gene3D" id="3.30.450.330">
    <property type="match status" value="1"/>
</dbReference>
<feature type="region of interest" description="Disordered" evidence="4">
    <location>
        <begin position="1"/>
        <end position="287"/>
    </location>
</feature>
<evidence type="ECO:0000259" key="6">
    <source>
        <dbReference type="Pfam" id="PF03717"/>
    </source>
</evidence>
<comment type="subcellular location">
    <subcellularLocation>
        <location evidence="1">Membrane</location>
    </subcellularLocation>
</comment>
<comment type="similarity">
    <text evidence="2">Belongs to the transpeptidase family.</text>
</comment>
<organism evidence="7 8">
    <name type="scientific">Dactylosporangium maewongense</name>
    <dbReference type="NCBI Taxonomy" id="634393"/>
    <lineage>
        <taxon>Bacteria</taxon>
        <taxon>Bacillati</taxon>
        <taxon>Actinomycetota</taxon>
        <taxon>Actinomycetes</taxon>
        <taxon>Micromonosporales</taxon>
        <taxon>Micromonosporaceae</taxon>
        <taxon>Dactylosporangium</taxon>
    </lineage>
</organism>